<feature type="compositionally biased region" description="Basic and acidic residues" evidence="3">
    <location>
        <begin position="407"/>
        <end position="416"/>
    </location>
</feature>
<dbReference type="InterPro" id="IPR013087">
    <property type="entry name" value="Znf_C2H2_type"/>
</dbReference>
<dbReference type="PANTHER" id="PTHR12334">
    <property type="entry name" value="BAG FAMILY MOLECULAR CHAPERONE REGULATOR 2"/>
    <property type="match status" value="1"/>
</dbReference>
<dbReference type="InterPro" id="IPR037689">
    <property type="entry name" value="BAG2"/>
</dbReference>
<dbReference type="InterPro" id="IPR003103">
    <property type="entry name" value="BAG_domain"/>
</dbReference>
<evidence type="ECO:0000313" key="7">
    <source>
        <dbReference type="Proteomes" id="UP001239994"/>
    </source>
</evidence>
<evidence type="ECO:0000259" key="4">
    <source>
        <dbReference type="PROSITE" id="PS50157"/>
    </source>
</evidence>
<evidence type="ECO:0000256" key="2">
    <source>
        <dbReference type="SAM" id="Coils"/>
    </source>
</evidence>
<evidence type="ECO:0000259" key="5">
    <source>
        <dbReference type="PROSITE" id="PS51035"/>
    </source>
</evidence>
<dbReference type="PROSITE" id="PS51035">
    <property type="entry name" value="BAG"/>
    <property type="match status" value="1"/>
</dbReference>
<feature type="region of interest" description="Disordered" evidence="3">
    <location>
        <begin position="538"/>
        <end position="569"/>
    </location>
</feature>
<protein>
    <recommendedName>
        <fullName evidence="8">C2H2-type domain-containing protein</fullName>
    </recommendedName>
</protein>
<dbReference type="PROSITE" id="PS50157">
    <property type="entry name" value="ZINC_FINGER_C2H2_2"/>
    <property type="match status" value="1"/>
</dbReference>
<evidence type="ECO:0008006" key="8">
    <source>
        <dbReference type="Google" id="ProtNLM"/>
    </source>
</evidence>
<dbReference type="GO" id="GO:0000774">
    <property type="term" value="F:adenyl-nucleotide exchange factor activity"/>
    <property type="evidence" value="ECO:0007669"/>
    <property type="project" value="InterPro"/>
</dbReference>
<dbReference type="PROSITE" id="PS00028">
    <property type="entry name" value="ZINC_FINGER_C2H2_1"/>
    <property type="match status" value="6"/>
</dbReference>
<dbReference type="AlphaFoldDB" id="A0AAD8Z4R5"/>
<sequence length="1039" mass="116342">LAMSTSAVTEDAEDDDVEFVSEGLLRPVLECINLVSDGEEDAGVCTVEDQVDRQKAQVVSTLDRLARQVAVEKQERAEKCKAFKEKMISLQAHGRQELAVRRCSNVDSNDAKRCVDIWLKMPGLKPGIITTDTGWRCRSVPNPSFRICPQTCPVINCCRVYDNVPLLEGHLKRFDHSPCDPTITLKGSPACVYACVACGKHFDTKEAWRIHLDAKLSSAHASGHVSSQTCQLIVCFACPACYLLFNIRDECLQHMAAKNHFTQFISLGEVKSTVPIPIPRYAKNRLITLCKDVVFSVKCTACSMVLTSHMEAKAHFNVHCRQGCAIAEANQSIAQVMKQLTVLGHCTSCTKIFLCQRSMEEHREQMQHVVEAVNSVEQALLYYSSSYESRHGLQGQPSKCARATEASPHRDRREKSECLWSQTKRQRLSSSASWVDGRALNLAWFCECGLRYMEEEQASKHLLSANQIFHKCAICGKLMGESSIARLHMSRFHGGAHLSNFLFHCRLCKVEMPRMEDIVSHIGVTHRGHTYYQEREDTTEKTSSCPSPNPCSSAADNRPAPTCPAPPPGRKQRWLCRMCEDLFESKAAVHEHCSNVSSHSFQRFACGHCPQKFFKESTLRRHCTNEHGGHLLLRFFCGLCDSMLYDSEHEFQEHYSSLHSRDYYCLEQVENCTSSALKSLVEAPTTSGSLPQLCPCMGSQRADEEQKSLFTRCMKQLAGKGKCEYICRRCTVAVGSYSQIKTHMYLKHGAQGKDKSFDVICASCSERQRDVPSFHSHYHAHHCLLEPCVSSRSSGLSKDAPSGMILNAEEISAGRNAEEFQDVKSIISSSTDVTIENPKGSKDDADEEMKLALALSAEEAKKPTQFDPGEVEALREAATAMEQEKECLLEMIQSIQNSQEMRTICDGEREELDLTANRLMSRTLTVQVSVDTIRNPQQEDALRKATAIIDEIVAKVLEDLEGAKRSLRALHAACVTDAAPVPIDQKFQSIVISCALEDQKKIKRRLETLIRNMNNTERTIKIMTYQKVDESKNDSDSGK</sequence>
<gene>
    <name evidence="6" type="ORF">P4O66_013426</name>
</gene>
<keyword evidence="7" id="KW-1185">Reference proteome</keyword>
<dbReference type="Gene3D" id="1.20.58.890">
    <property type="match status" value="1"/>
</dbReference>
<keyword evidence="2" id="KW-0175">Coiled coil</keyword>
<reference evidence="6" key="1">
    <citation type="submission" date="2023-03" db="EMBL/GenBank/DDBJ databases">
        <title>Electrophorus voltai genome.</title>
        <authorList>
            <person name="Bian C."/>
        </authorList>
    </citation>
    <scope>NUCLEOTIDE SEQUENCE</scope>
    <source>
        <strain evidence="6">CB-2022</strain>
        <tissue evidence="6">Muscle</tissue>
    </source>
</reference>
<dbReference type="InterPro" id="IPR058949">
    <property type="entry name" value="Zf-C2H2_ZNF451_1st"/>
</dbReference>
<dbReference type="Pfam" id="PF23103">
    <property type="entry name" value="Zf-C2H2_ZNF451_5th"/>
    <property type="match status" value="1"/>
</dbReference>
<proteinExistence type="predicted"/>
<dbReference type="Proteomes" id="UP001239994">
    <property type="component" value="Unassembled WGS sequence"/>
</dbReference>
<feature type="non-terminal residue" evidence="6">
    <location>
        <position position="1"/>
    </location>
</feature>
<keyword evidence="1" id="KW-0863">Zinc-finger</keyword>
<feature type="region of interest" description="Disordered" evidence="3">
    <location>
        <begin position="390"/>
        <end position="416"/>
    </location>
</feature>
<keyword evidence="1" id="KW-0479">Metal-binding</keyword>
<dbReference type="PANTHER" id="PTHR12334:SF6">
    <property type="entry name" value="BAG FAMILY MOLECULAR CHAPERONE REGULATOR 2"/>
    <property type="match status" value="1"/>
</dbReference>
<dbReference type="GO" id="GO:0051087">
    <property type="term" value="F:protein-folding chaperone binding"/>
    <property type="evidence" value="ECO:0007669"/>
    <property type="project" value="InterPro"/>
</dbReference>
<name>A0AAD8Z4R5_9TELE</name>
<dbReference type="GO" id="GO:0050821">
    <property type="term" value="P:protein stabilization"/>
    <property type="evidence" value="ECO:0007669"/>
    <property type="project" value="TreeGrafter"/>
</dbReference>
<dbReference type="SMART" id="SM00355">
    <property type="entry name" value="ZnF_C2H2"/>
    <property type="match status" value="12"/>
</dbReference>
<feature type="coiled-coil region" evidence="2">
    <location>
        <begin position="871"/>
        <end position="898"/>
    </location>
</feature>
<accession>A0AAD8Z4R5</accession>
<dbReference type="Pfam" id="PF23108">
    <property type="entry name" value="Zf-C2H2_ZNF451"/>
    <property type="match status" value="1"/>
</dbReference>
<organism evidence="6 7">
    <name type="scientific">Electrophorus voltai</name>
    <dbReference type="NCBI Taxonomy" id="2609070"/>
    <lineage>
        <taxon>Eukaryota</taxon>
        <taxon>Metazoa</taxon>
        <taxon>Chordata</taxon>
        <taxon>Craniata</taxon>
        <taxon>Vertebrata</taxon>
        <taxon>Euteleostomi</taxon>
        <taxon>Actinopterygii</taxon>
        <taxon>Neopterygii</taxon>
        <taxon>Teleostei</taxon>
        <taxon>Ostariophysi</taxon>
        <taxon>Gymnotiformes</taxon>
        <taxon>Gymnotoidei</taxon>
        <taxon>Gymnotidae</taxon>
        <taxon>Electrophorus</taxon>
    </lineage>
</organism>
<dbReference type="EMBL" id="JAROKS010000020">
    <property type="protein sequence ID" value="KAK1791408.1"/>
    <property type="molecule type" value="Genomic_DNA"/>
</dbReference>
<evidence type="ECO:0000256" key="1">
    <source>
        <dbReference type="PROSITE-ProRule" id="PRU00042"/>
    </source>
</evidence>
<feature type="domain" description="BAG" evidence="5">
    <location>
        <begin position="941"/>
        <end position="1021"/>
    </location>
</feature>
<keyword evidence="1" id="KW-0862">Zinc</keyword>
<evidence type="ECO:0000313" key="6">
    <source>
        <dbReference type="EMBL" id="KAK1791408.1"/>
    </source>
</evidence>
<feature type="compositionally biased region" description="Low complexity" evidence="3">
    <location>
        <begin position="543"/>
        <end position="553"/>
    </location>
</feature>
<dbReference type="InterPro" id="IPR058156">
    <property type="entry name" value="Znf-C2H2_ZNF451"/>
</dbReference>
<dbReference type="GO" id="GO:0008270">
    <property type="term" value="F:zinc ion binding"/>
    <property type="evidence" value="ECO:0007669"/>
    <property type="project" value="UniProtKB-KW"/>
</dbReference>
<dbReference type="Pfam" id="PF23101">
    <property type="entry name" value="Zf-C2H2_ZNF451_1st"/>
    <property type="match status" value="1"/>
</dbReference>
<dbReference type="InterPro" id="IPR058950">
    <property type="entry name" value="Zf-C2H2_ZNF451_5th"/>
</dbReference>
<evidence type="ECO:0000256" key="3">
    <source>
        <dbReference type="SAM" id="MobiDB-lite"/>
    </source>
</evidence>
<comment type="caution">
    <text evidence="6">The sequence shown here is derived from an EMBL/GenBank/DDBJ whole genome shotgun (WGS) entry which is preliminary data.</text>
</comment>
<feature type="domain" description="C2H2-type" evidence="4">
    <location>
        <begin position="604"/>
        <end position="629"/>
    </location>
</feature>